<dbReference type="Pfam" id="PF07508">
    <property type="entry name" value="Recombinase"/>
    <property type="match status" value="1"/>
</dbReference>
<dbReference type="PROSITE" id="PS51737">
    <property type="entry name" value="RECOMBINASE_DNA_BIND"/>
    <property type="match status" value="1"/>
</dbReference>
<feature type="domain" description="Resolvase/invertase-type recombinase catalytic" evidence="2">
    <location>
        <begin position="22"/>
        <end position="170"/>
    </location>
</feature>
<dbReference type="GO" id="GO:0003677">
    <property type="term" value="F:DNA binding"/>
    <property type="evidence" value="ECO:0007669"/>
    <property type="project" value="InterPro"/>
</dbReference>
<dbReference type="EMBL" id="DVMT01000030">
    <property type="protein sequence ID" value="HIU40265.1"/>
    <property type="molecule type" value="Genomic_DNA"/>
</dbReference>
<feature type="domain" description="Recombinase" evidence="3">
    <location>
        <begin position="178"/>
        <end position="304"/>
    </location>
</feature>
<evidence type="ECO:0000259" key="2">
    <source>
        <dbReference type="PROSITE" id="PS51736"/>
    </source>
</evidence>
<accession>A0A9D1IMB4</accession>
<reference evidence="4" key="2">
    <citation type="journal article" date="2021" name="PeerJ">
        <title>Extensive microbial diversity within the chicken gut microbiome revealed by metagenomics and culture.</title>
        <authorList>
            <person name="Gilroy R."/>
            <person name="Ravi A."/>
            <person name="Getino M."/>
            <person name="Pursley I."/>
            <person name="Horton D.L."/>
            <person name="Alikhan N.F."/>
            <person name="Baker D."/>
            <person name="Gharbi K."/>
            <person name="Hall N."/>
            <person name="Watson M."/>
            <person name="Adriaenssens E.M."/>
            <person name="Foster-Nyarko E."/>
            <person name="Jarju S."/>
            <person name="Secka A."/>
            <person name="Antonio M."/>
            <person name="Oren A."/>
            <person name="Chaudhuri R.R."/>
            <person name="La Ragione R."/>
            <person name="Hildebrand F."/>
            <person name="Pallen M.J."/>
        </authorList>
    </citation>
    <scope>NUCLEOTIDE SEQUENCE</scope>
    <source>
        <strain evidence="4">CHK193-30670</strain>
    </source>
</reference>
<dbReference type="CDD" id="cd00338">
    <property type="entry name" value="Ser_Recombinase"/>
    <property type="match status" value="1"/>
</dbReference>
<sequence length="555" mass="64577">MELYKIRSRISMGESLYDLPLKVTFYARVSTDKDVQLNSLDNQVMYFRNLITENKNWTYVDGYIDEGISGTSVNKREDFLRMIEDSKTGKFDLILTKEISRFSRSTLDSIKYTQELLENGVGVLFQSDNINTIMPDSELRLTIMASIAQEEVRKLSERVKFGMKRSIEKGKVLGNSVITGYKKENGKLIIVEKEAEMIRIIYEMYATGEHGLGYISNYLYEKGFKTRKGGYIHTTTLRRIITNPKYKGFYCTNTVKHLDYKTHKQIRLPQSEWVVYDSNGDIPAIVSPVLWDKANEILANKSSGYCAKIKDMGAFKRTTTYGGLLICAEHNVAFRRLTSNNKNVSWKCGEMLRRGISACESPILYETELDDIFHKVIDKLIEDRSKIVKHLSELYKEANSSKNYEYEIKKVYNQIDEINLKKNKLLDFLMEEVVSREEYQRRNTELEQEIENLNNKIIKLKSDELYEKQLKKKYKEIDEKINNEVDSEESFRKLVQLLIERVVVSKIDGNRRKVKLDIYANVVGKKLTVYDKTVLDDSYSSPCSHKENYDCNDCN</sequence>
<dbReference type="PROSITE" id="PS51736">
    <property type="entry name" value="RECOMBINASES_3"/>
    <property type="match status" value="1"/>
</dbReference>
<reference evidence="4" key="1">
    <citation type="submission" date="2020-10" db="EMBL/GenBank/DDBJ databases">
        <authorList>
            <person name="Gilroy R."/>
        </authorList>
    </citation>
    <scope>NUCLEOTIDE SEQUENCE</scope>
    <source>
        <strain evidence="4">CHK193-30670</strain>
    </source>
</reference>
<proteinExistence type="predicted"/>
<feature type="coiled-coil region" evidence="1">
    <location>
        <begin position="429"/>
        <end position="463"/>
    </location>
</feature>
<evidence type="ECO:0000256" key="1">
    <source>
        <dbReference type="SAM" id="Coils"/>
    </source>
</evidence>
<dbReference type="AlphaFoldDB" id="A0A9D1IMB4"/>
<keyword evidence="1" id="KW-0175">Coiled coil</keyword>
<dbReference type="Pfam" id="PF13408">
    <property type="entry name" value="Zn_ribbon_recom"/>
    <property type="match status" value="1"/>
</dbReference>
<evidence type="ECO:0000313" key="5">
    <source>
        <dbReference type="Proteomes" id="UP000824074"/>
    </source>
</evidence>
<dbReference type="SMART" id="SM00857">
    <property type="entry name" value="Resolvase"/>
    <property type="match status" value="1"/>
</dbReference>
<gene>
    <name evidence="4" type="ORF">IAB68_03100</name>
</gene>
<dbReference type="Pfam" id="PF00239">
    <property type="entry name" value="Resolvase"/>
    <property type="match status" value="1"/>
</dbReference>
<dbReference type="Gene3D" id="3.90.1750.20">
    <property type="entry name" value="Putative Large Serine Recombinase, Chain B, Domain 2"/>
    <property type="match status" value="1"/>
</dbReference>
<dbReference type="Proteomes" id="UP000824074">
    <property type="component" value="Unassembled WGS sequence"/>
</dbReference>
<dbReference type="InterPro" id="IPR038109">
    <property type="entry name" value="DNA_bind_recomb_sf"/>
</dbReference>
<organism evidence="4 5">
    <name type="scientific">Candidatus Aphodocola excrementigallinarum</name>
    <dbReference type="NCBI Taxonomy" id="2840670"/>
    <lineage>
        <taxon>Bacteria</taxon>
        <taxon>Bacillati</taxon>
        <taxon>Bacillota</taxon>
        <taxon>Bacilli</taxon>
        <taxon>Candidatus Aphodocola</taxon>
    </lineage>
</organism>
<dbReference type="InterPro" id="IPR050639">
    <property type="entry name" value="SSR_resolvase"/>
</dbReference>
<dbReference type="InterPro" id="IPR025827">
    <property type="entry name" value="Zn_ribbon_recom_dom"/>
</dbReference>
<dbReference type="SUPFAM" id="SSF53041">
    <property type="entry name" value="Resolvase-like"/>
    <property type="match status" value="1"/>
</dbReference>
<comment type="caution">
    <text evidence="4">The sequence shown here is derived from an EMBL/GenBank/DDBJ whole genome shotgun (WGS) entry which is preliminary data.</text>
</comment>
<name>A0A9D1IMB4_9FIRM</name>
<evidence type="ECO:0000259" key="3">
    <source>
        <dbReference type="PROSITE" id="PS51737"/>
    </source>
</evidence>
<dbReference type="Gene3D" id="3.40.50.1390">
    <property type="entry name" value="Resolvase, N-terminal catalytic domain"/>
    <property type="match status" value="1"/>
</dbReference>
<protein>
    <submittedName>
        <fullName evidence="4">Recombinase family protein</fullName>
    </submittedName>
</protein>
<dbReference type="InterPro" id="IPR036162">
    <property type="entry name" value="Resolvase-like_N_sf"/>
</dbReference>
<dbReference type="GO" id="GO:0000150">
    <property type="term" value="F:DNA strand exchange activity"/>
    <property type="evidence" value="ECO:0007669"/>
    <property type="project" value="InterPro"/>
</dbReference>
<evidence type="ECO:0000313" key="4">
    <source>
        <dbReference type="EMBL" id="HIU40265.1"/>
    </source>
</evidence>
<dbReference type="PANTHER" id="PTHR30461">
    <property type="entry name" value="DNA-INVERTASE FROM LAMBDOID PROPHAGE"/>
    <property type="match status" value="1"/>
</dbReference>
<dbReference type="PANTHER" id="PTHR30461:SF23">
    <property type="entry name" value="DNA RECOMBINASE-RELATED"/>
    <property type="match status" value="1"/>
</dbReference>
<dbReference type="InterPro" id="IPR011109">
    <property type="entry name" value="DNA_bind_recombinase_dom"/>
</dbReference>
<dbReference type="InterPro" id="IPR006119">
    <property type="entry name" value="Resolv_N"/>
</dbReference>